<name>A0ABY4IAF8_CHIFI</name>
<dbReference type="Pfam" id="PF14066">
    <property type="entry name" value="DUF4256"/>
    <property type="match status" value="1"/>
</dbReference>
<gene>
    <name evidence="1" type="ORF">MYF79_16470</name>
</gene>
<dbReference type="Proteomes" id="UP000830198">
    <property type="component" value="Chromosome"/>
</dbReference>
<organism evidence="1 2">
    <name type="scientific">Chitinophaga filiformis</name>
    <name type="common">Myxococcus filiformis</name>
    <name type="synonym">Flexibacter filiformis</name>
    <dbReference type="NCBI Taxonomy" id="104663"/>
    <lineage>
        <taxon>Bacteria</taxon>
        <taxon>Pseudomonadati</taxon>
        <taxon>Bacteroidota</taxon>
        <taxon>Chitinophagia</taxon>
        <taxon>Chitinophagales</taxon>
        <taxon>Chitinophagaceae</taxon>
        <taxon>Chitinophaga</taxon>
    </lineage>
</organism>
<accession>A0ABY4IAF8</accession>
<protein>
    <submittedName>
        <fullName evidence="1">DUF4256 domain-containing protein</fullName>
    </submittedName>
</protein>
<dbReference type="EMBL" id="CP095855">
    <property type="protein sequence ID" value="UPK72887.1"/>
    <property type="molecule type" value="Genomic_DNA"/>
</dbReference>
<reference evidence="1 2" key="1">
    <citation type="submission" date="2022-04" db="EMBL/GenBank/DDBJ databases">
        <title>The arsenic-methylating capacity of Chitinophaga filiformis YT5 during chitin decomposition.</title>
        <authorList>
            <person name="Chen G."/>
            <person name="Liang Y."/>
        </authorList>
    </citation>
    <scope>NUCLEOTIDE SEQUENCE [LARGE SCALE GENOMIC DNA]</scope>
    <source>
        <strain evidence="1 2">YT5</strain>
    </source>
</reference>
<evidence type="ECO:0000313" key="2">
    <source>
        <dbReference type="Proteomes" id="UP000830198"/>
    </source>
</evidence>
<proteinExistence type="predicted"/>
<keyword evidence="2" id="KW-1185">Reference proteome</keyword>
<evidence type="ECO:0000313" key="1">
    <source>
        <dbReference type="EMBL" id="UPK72887.1"/>
    </source>
</evidence>
<sequence length="191" mass="21497">MANKTISKKGLPAAQRQELLGVLKTRFEKNMGRHKGLEWADVQARLEANAEKLWSLNEMETTGGEPDVVGHDKKTGEYIFYDCSAESPKGRRSLCYDDEALEERKEAKPDGSAVGMAESMGIALLTEEEYRKLQELGKFDLKTSSWVLTPAYIRKLGGAVFCDRRYDTVFLYHNGAISYYAARGFRGSLRV</sequence>
<dbReference type="RefSeq" id="WP_247815059.1">
    <property type="nucleotide sequence ID" value="NZ_CP095855.1"/>
</dbReference>
<dbReference type="InterPro" id="IPR025352">
    <property type="entry name" value="DUF4256"/>
</dbReference>